<dbReference type="EMBL" id="CP001649">
    <property type="protein sequence ID" value="ACS78227.1"/>
    <property type="molecule type" value="Genomic_DNA"/>
</dbReference>
<keyword evidence="2" id="KW-0547">Nucleotide-binding</keyword>
<feature type="domain" description="Fido" evidence="4">
    <location>
        <begin position="102"/>
        <end position="241"/>
    </location>
</feature>
<feature type="binding site" evidence="2">
    <location>
        <position position="227"/>
    </location>
    <ligand>
        <name>ATP</name>
        <dbReference type="ChEBI" id="CHEBI:30616"/>
    </ligand>
</feature>
<dbReference type="InterPro" id="IPR036597">
    <property type="entry name" value="Fido-like_dom_sf"/>
</dbReference>
<reference evidence="5 6" key="1">
    <citation type="submission" date="2009-06" db="EMBL/GenBank/DDBJ databases">
        <title>Complete sequence of Desulfovibrio salexigens DSM 2638.</title>
        <authorList>
            <consortium name="US DOE Joint Genome Institute"/>
            <person name="Lucas S."/>
            <person name="Copeland A."/>
            <person name="Lapidus A."/>
            <person name="Glavina del Rio T."/>
            <person name="Tice H."/>
            <person name="Bruce D."/>
            <person name="Goodwin L."/>
            <person name="Pitluck S."/>
            <person name="Munk A.C."/>
            <person name="Brettin T."/>
            <person name="Detter J.C."/>
            <person name="Han C."/>
            <person name="Tapia R."/>
            <person name="Larimer F."/>
            <person name="Land M."/>
            <person name="Hauser L."/>
            <person name="Kyrpides N."/>
            <person name="Anderson I."/>
            <person name="Wall J.D."/>
            <person name="Arkin A.P."/>
            <person name="Dehal P."/>
            <person name="Chivian D."/>
            <person name="Giles B."/>
            <person name="Hazen T.C."/>
        </authorList>
    </citation>
    <scope>NUCLEOTIDE SEQUENCE [LARGE SCALE GENOMIC DNA]</scope>
    <source>
        <strain evidence="6">ATCC 14822 / DSM 2638 / NCIMB 8403 / VKM B-1763</strain>
    </source>
</reference>
<dbReference type="Pfam" id="PF02661">
    <property type="entry name" value="Fic"/>
    <property type="match status" value="1"/>
</dbReference>
<dbReference type="OrthoDB" id="9813719at2"/>
<organism evidence="5 6">
    <name type="scientific">Maridesulfovibrio salexigens (strain ATCC 14822 / DSM 2638 / NCIMB 8403 / VKM B-1763)</name>
    <name type="common">Desulfovibrio salexigens</name>
    <dbReference type="NCBI Taxonomy" id="526222"/>
    <lineage>
        <taxon>Bacteria</taxon>
        <taxon>Pseudomonadati</taxon>
        <taxon>Thermodesulfobacteriota</taxon>
        <taxon>Desulfovibrionia</taxon>
        <taxon>Desulfovibrionales</taxon>
        <taxon>Desulfovibrionaceae</taxon>
        <taxon>Maridesulfovibrio</taxon>
    </lineage>
</organism>
<dbReference type="RefSeq" id="WP_012765753.1">
    <property type="nucleotide sequence ID" value="NC_012881.1"/>
</dbReference>
<feature type="site" description="Important for autoinhibition of adenylyltransferase activity" evidence="3">
    <location>
        <position position="52"/>
    </location>
</feature>
<protein>
    <submittedName>
        <fullName evidence="5">Filamentation induced by cAMP protein Fic</fullName>
    </submittedName>
</protein>
<accession>C6BVL3</accession>
<dbReference type="PROSITE" id="PS51459">
    <property type="entry name" value="FIDO"/>
    <property type="match status" value="1"/>
</dbReference>
<evidence type="ECO:0000256" key="2">
    <source>
        <dbReference type="PIRSR" id="PIRSR640198-2"/>
    </source>
</evidence>
<dbReference type="GO" id="GO:0005524">
    <property type="term" value="F:ATP binding"/>
    <property type="evidence" value="ECO:0007669"/>
    <property type="project" value="UniProtKB-KW"/>
</dbReference>
<feature type="binding site" evidence="2">
    <location>
        <begin position="185"/>
        <end position="192"/>
    </location>
    <ligand>
        <name>ATP</name>
        <dbReference type="ChEBI" id="CHEBI:30616"/>
    </ligand>
</feature>
<dbReference type="KEGG" id="dsa:Desal_0157"/>
<dbReference type="Gene3D" id="1.10.3290.10">
    <property type="entry name" value="Fido-like domain"/>
    <property type="match status" value="1"/>
</dbReference>
<dbReference type="STRING" id="526222.Desal_0157"/>
<dbReference type="AlphaFoldDB" id="C6BVL3"/>
<feature type="binding site" evidence="2">
    <location>
        <begin position="219"/>
        <end position="220"/>
    </location>
    <ligand>
        <name>ATP</name>
        <dbReference type="ChEBI" id="CHEBI:30616"/>
    </ligand>
</feature>
<dbReference type="SUPFAM" id="SSF140931">
    <property type="entry name" value="Fic-like"/>
    <property type="match status" value="1"/>
</dbReference>
<gene>
    <name evidence="5" type="ordered locus">Desal_0157</name>
</gene>
<dbReference type="eggNOG" id="COG3177">
    <property type="taxonomic scope" value="Bacteria"/>
</dbReference>
<feature type="active site" evidence="1">
    <location>
        <position position="181"/>
    </location>
</feature>
<sequence length="255" mass="28794">MPTDYLKPEALTALLSEIDERKAQLDACRDSVSPQIVEALNIEYTYDSNRIEGNTLTLRETDLVINKGLTIGGKSMQEHLEAVNHYEAIQYVRELTAESTNFSEKVIKDIHGIILQGIDRENAGRYRSVPVAISGSRHIPPQPWQVPILMEQMVAWYAENEPVLHPVVLAAEVHERIATIHPFIDGNGRTARLVMNLILMQRGYLVVNIAGDTESRLAYYNALEKRNLEDDKIEFIELIAGYVLKSLCGVLERVK</sequence>
<evidence type="ECO:0000256" key="3">
    <source>
        <dbReference type="PIRSR" id="PIRSR640198-3"/>
    </source>
</evidence>
<dbReference type="PANTHER" id="PTHR13504">
    <property type="entry name" value="FIDO DOMAIN-CONTAINING PROTEIN DDB_G0283145"/>
    <property type="match status" value="1"/>
</dbReference>
<name>C6BVL3_MARSD</name>
<dbReference type="InterPro" id="IPR040198">
    <property type="entry name" value="Fido_containing"/>
</dbReference>
<proteinExistence type="predicted"/>
<dbReference type="HOGENOM" id="CLU_040460_3_2_7"/>
<evidence type="ECO:0000313" key="5">
    <source>
        <dbReference type="EMBL" id="ACS78227.1"/>
    </source>
</evidence>
<dbReference type="Proteomes" id="UP000002601">
    <property type="component" value="Chromosome"/>
</dbReference>
<evidence type="ECO:0000256" key="1">
    <source>
        <dbReference type="PIRSR" id="PIRSR640198-1"/>
    </source>
</evidence>
<keyword evidence="6" id="KW-1185">Reference proteome</keyword>
<evidence type="ECO:0000313" key="6">
    <source>
        <dbReference type="Proteomes" id="UP000002601"/>
    </source>
</evidence>
<keyword evidence="2" id="KW-0067">ATP-binding</keyword>
<dbReference type="PANTHER" id="PTHR13504:SF38">
    <property type="entry name" value="FIDO DOMAIN-CONTAINING PROTEIN"/>
    <property type="match status" value="1"/>
</dbReference>
<evidence type="ECO:0000259" key="4">
    <source>
        <dbReference type="PROSITE" id="PS51459"/>
    </source>
</evidence>
<dbReference type="InterPro" id="IPR003812">
    <property type="entry name" value="Fido"/>
</dbReference>